<feature type="compositionally biased region" description="Basic and acidic residues" evidence="1">
    <location>
        <begin position="1"/>
        <end position="18"/>
    </location>
</feature>
<organism evidence="2 3">
    <name type="scientific">Oxalobacter paraformigenes</name>
    <dbReference type="NCBI Taxonomy" id="556268"/>
    <lineage>
        <taxon>Bacteria</taxon>
        <taxon>Pseudomonadati</taxon>
        <taxon>Pseudomonadota</taxon>
        <taxon>Betaproteobacteria</taxon>
        <taxon>Burkholderiales</taxon>
        <taxon>Oxalobacteraceae</taxon>
        <taxon>Oxalobacter</taxon>
    </lineage>
</organism>
<accession>T5LT77</accession>
<evidence type="ECO:0000313" key="2">
    <source>
        <dbReference type="EMBL" id="EQM95254.1"/>
    </source>
</evidence>
<dbReference type="HOGENOM" id="CLU_3393595_0_0_4"/>
<reference evidence="2" key="1">
    <citation type="submission" date="2011-10" db="EMBL/GenBank/DDBJ databases">
        <title>The Genome Sequence of Oxalobacter formigenes HOxBLS.</title>
        <authorList>
            <consortium name="The Broad Institute Genome Sequencing Platform"/>
            <person name="Earl A."/>
            <person name="Ward D."/>
            <person name="Feldgarden M."/>
            <person name="Gevers D."/>
            <person name="Allison M.J."/>
            <person name="Humphrey S."/>
            <person name="Young S.K."/>
            <person name="Zeng Q."/>
            <person name="Gargeya S."/>
            <person name="Fitzgerald M."/>
            <person name="Haas B."/>
            <person name="Abouelleil A."/>
            <person name="Alvarado L."/>
            <person name="Arachchi H.M."/>
            <person name="Berlin A."/>
            <person name="Brown A."/>
            <person name="Chapman S.B."/>
            <person name="Chen Z."/>
            <person name="Dunbar C."/>
            <person name="Freedman E."/>
            <person name="Gearin G."/>
            <person name="Goldberg J."/>
            <person name="Griggs A."/>
            <person name="Gujja S."/>
            <person name="Heiman D."/>
            <person name="Howarth C."/>
            <person name="Larson L."/>
            <person name="Lui A."/>
            <person name="MacDonald P.J.P."/>
            <person name="Montmayeur A."/>
            <person name="Murphy C."/>
            <person name="Neiman D."/>
            <person name="Pearson M."/>
            <person name="Priest M."/>
            <person name="Roberts A."/>
            <person name="Saif S."/>
            <person name="Shea T."/>
            <person name="Shenoy N."/>
            <person name="Sisk P."/>
            <person name="Stolte C."/>
            <person name="Sykes S."/>
            <person name="Wortman J."/>
            <person name="Nusbaum C."/>
            <person name="Birren B."/>
        </authorList>
    </citation>
    <scope>NUCLEOTIDE SEQUENCE [LARGE SCALE GENOMIC DNA]</scope>
    <source>
        <strain evidence="2">HOxBLS</strain>
    </source>
</reference>
<name>T5LT77_9BURK</name>
<evidence type="ECO:0000256" key="1">
    <source>
        <dbReference type="SAM" id="MobiDB-lite"/>
    </source>
</evidence>
<feature type="region of interest" description="Disordered" evidence="1">
    <location>
        <begin position="1"/>
        <end position="32"/>
    </location>
</feature>
<dbReference type="AlphaFoldDB" id="T5LT77"/>
<dbReference type="Proteomes" id="UP000003973">
    <property type="component" value="Unassembled WGS sequence"/>
</dbReference>
<proteinExistence type="predicted"/>
<protein>
    <submittedName>
        <fullName evidence="2">Uncharacterized protein</fullName>
    </submittedName>
</protein>
<sequence>MRKKGMGEAENKNGEEANGKTAGVPPPENSAV</sequence>
<dbReference type="EMBL" id="ACDP02000011">
    <property type="protein sequence ID" value="EQM95254.1"/>
    <property type="molecule type" value="Genomic_DNA"/>
</dbReference>
<evidence type="ECO:0000313" key="3">
    <source>
        <dbReference type="Proteomes" id="UP000003973"/>
    </source>
</evidence>
<comment type="caution">
    <text evidence="2">The sequence shown here is derived from an EMBL/GenBank/DDBJ whole genome shotgun (WGS) entry which is preliminary data.</text>
</comment>
<keyword evidence="3" id="KW-1185">Reference proteome</keyword>
<gene>
    <name evidence="2" type="ORF">OFAG_02175</name>
</gene>
<feature type="non-terminal residue" evidence="2">
    <location>
        <position position="32"/>
    </location>
</feature>